<feature type="transmembrane region" description="Helical" evidence="6">
    <location>
        <begin position="237"/>
        <end position="253"/>
    </location>
</feature>
<keyword evidence="2 6" id="KW-0812">Transmembrane</keyword>
<dbReference type="GO" id="GO:0051301">
    <property type="term" value="P:cell division"/>
    <property type="evidence" value="ECO:0007669"/>
    <property type="project" value="InterPro"/>
</dbReference>
<protein>
    <submittedName>
        <fullName evidence="7">FtsW/RodA/SpoVE family cell cycle protein</fullName>
    </submittedName>
</protein>
<gene>
    <name evidence="7" type="ordered locus">SCATT_p07790</name>
</gene>
<dbReference type="HOGENOM" id="CLU_029243_3_1_11"/>
<evidence type="ECO:0000256" key="5">
    <source>
        <dbReference type="ARBA" id="ARBA00023136"/>
    </source>
</evidence>
<accession>G8XHV7</accession>
<feature type="transmembrane region" description="Helical" evidence="6">
    <location>
        <begin position="176"/>
        <end position="193"/>
    </location>
</feature>
<feature type="transmembrane region" description="Helical" evidence="6">
    <location>
        <begin position="39"/>
        <end position="57"/>
    </location>
</feature>
<dbReference type="Proteomes" id="UP000007842">
    <property type="component" value="Plasmid pSCATT"/>
</dbReference>
<dbReference type="GO" id="GO:0008360">
    <property type="term" value="P:regulation of cell shape"/>
    <property type="evidence" value="ECO:0007669"/>
    <property type="project" value="UniProtKB-KW"/>
</dbReference>
<feature type="transmembrane region" description="Helical" evidence="6">
    <location>
        <begin position="110"/>
        <end position="127"/>
    </location>
</feature>
<geneLocation type="plasmid" evidence="7 8">
    <name>pSCATT</name>
</geneLocation>
<feature type="transmembrane region" description="Helical" evidence="6">
    <location>
        <begin position="214"/>
        <end position="231"/>
    </location>
</feature>
<dbReference type="PATRIC" id="fig|1003195.29.peg.6573"/>
<evidence type="ECO:0000256" key="1">
    <source>
        <dbReference type="ARBA" id="ARBA00004141"/>
    </source>
</evidence>
<keyword evidence="4 6" id="KW-1133">Transmembrane helix</keyword>
<dbReference type="PANTHER" id="PTHR30474:SF3">
    <property type="entry name" value="PEPTIDOGLYCAN GLYCOSYLTRANSFERASE RODA"/>
    <property type="match status" value="1"/>
</dbReference>
<keyword evidence="8" id="KW-1185">Reference proteome</keyword>
<dbReference type="GO" id="GO:0005886">
    <property type="term" value="C:plasma membrane"/>
    <property type="evidence" value="ECO:0007669"/>
    <property type="project" value="TreeGrafter"/>
</dbReference>
<reference evidence="8" key="1">
    <citation type="submission" date="2011-12" db="EMBL/GenBank/DDBJ databases">
        <title>Complete genome sequence of Streptomyces cattleya strain DSM 46488.</title>
        <authorList>
            <person name="Ou H.-Y."/>
            <person name="Li P."/>
            <person name="Zhao C."/>
            <person name="O'Hagan D."/>
            <person name="Deng Z."/>
        </authorList>
    </citation>
    <scope>NUCLEOTIDE SEQUENCE [LARGE SCALE GENOMIC DNA]</scope>
    <source>
        <strain evidence="8">ATCC 35852 / DSM 46488 / JCM 4925 / NBRC 14057 / NRRL 8057</strain>
        <plasmid evidence="8">Plasmid pSCATT</plasmid>
    </source>
</reference>
<organism evidence="7 8">
    <name type="scientific">Streptantibioticus cattleyicolor (strain ATCC 35852 / DSM 46488 / JCM 4925 / NBRC 14057 / NRRL 8057)</name>
    <name type="common">Streptomyces cattleya</name>
    <dbReference type="NCBI Taxonomy" id="1003195"/>
    <lineage>
        <taxon>Bacteria</taxon>
        <taxon>Bacillati</taxon>
        <taxon>Actinomycetota</taxon>
        <taxon>Actinomycetes</taxon>
        <taxon>Kitasatosporales</taxon>
        <taxon>Streptomycetaceae</taxon>
        <taxon>Streptantibioticus</taxon>
    </lineage>
</organism>
<comment type="subcellular location">
    <subcellularLocation>
        <location evidence="1">Membrane</location>
        <topology evidence="1">Multi-pass membrane protein</topology>
    </subcellularLocation>
</comment>
<proteinExistence type="predicted"/>
<feature type="transmembrane region" description="Helical" evidence="6">
    <location>
        <begin position="69"/>
        <end position="90"/>
    </location>
</feature>
<evidence type="ECO:0000256" key="6">
    <source>
        <dbReference type="SAM" id="Phobius"/>
    </source>
</evidence>
<name>G8XHV7_STREN</name>
<evidence type="ECO:0000313" key="8">
    <source>
        <dbReference type="Proteomes" id="UP000007842"/>
    </source>
</evidence>
<keyword evidence="3" id="KW-0133">Cell shape</keyword>
<keyword evidence="7" id="KW-0614">Plasmid</keyword>
<dbReference type="Pfam" id="PF01098">
    <property type="entry name" value="FTSW_RODA_SPOVE"/>
    <property type="match status" value="1"/>
</dbReference>
<feature type="transmembrane region" description="Helical" evidence="6">
    <location>
        <begin position="351"/>
        <end position="371"/>
    </location>
</feature>
<dbReference type="PANTHER" id="PTHR30474">
    <property type="entry name" value="CELL CYCLE PROTEIN"/>
    <property type="match status" value="1"/>
</dbReference>
<evidence type="ECO:0000256" key="3">
    <source>
        <dbReference type="ARBA" id="ARBA00022960"/>
    </source>
</evidence>
<keyword evidence="5 6" id="KW-0472">Membrane</keyword>
<dbReference type="EMBL" id="CP003229">
    <property type="protein sequence ID" value="AEW98972.1"/>
    <property type="molecule type" value="Genomic_DNA"/>
</dbReference>
<feature type="transmembrane region" description="Helical" evidence="6">
    <location>
        <begin position="383"/>
        <end position="408"/>
    </location>
</feature>
<evidence type="ECO:0000313" key="7">
    <source>
        <dbReference type="EMBL" id="AEW98972.1"/>
    </source>
</evidence>
<dbReference type="GO" id="GO:0032153">
    <property type="term" value="C:cell division site"/>
    <property type="evidence" value="ECO:0007669"/>
    <property type="project" value="TreeGrafter"/>
</dbReference>
<dbReference type="AlphaFoldDB" id="G8XHV7"/>
<dbReference type="InterPro" id="IPR001182">
    <property type="entry name" value="FtsW/RodA"/>
</dbReference>
<sequence length="471" mass="49795">MSTVTRRRNTELVLIVGALALGMFGYAGATLALNGTVPGSLFATGGGLGALALLAHLAVRRFAPYADPLILPLAVLLSALGLMLIARLDISYKAEYPHSSPGRPDAPGQTMWFAIAGVAFIVVTVALKHHRVLQRYSYVTMSGALVLLLAPAFFPGDTFGAKRWIFLGPLSLEPDEFVKIAIAIFFAGYLMANRDALALAGRRVWGMNLPRGRNVGPILVVWAISLMVLIFENDLGTSLIFFGVFIVMLYVATERTSWVVLGLVMATVGAGVVGSLAPHVRGRVVAWLHPMDIFLPPDRRPPGLISDQAAQALFSFGSGGVTGTGLGQGHPYLIGFAGRTDFILTTVGEELGLAGVFAVLLLYLLLVERGLRTALVLTDPFGKLLAVGLSATIALQVFVVTGGVTGLLPLTGKALPFLAKGGSSTLANWLLVAVLVKLSDAAGRITHEERNPRRAPATSEEMTAVVPRALA</sequence>
<evidence type="ECO:0000256" key="4">
    <source>
        <dbReference type="ARBA" id="ARBA00022989"/>
    </source>
</evidence>
<feature type="transmembrane region" description="Helical" evidence="6">
    <location>
        <begin position="136"/>
        <end position="156"/>
    </location>
</feature>
<dbReference type="KEGG" id="scy:SCATT_p07790"/>
<dbReference type="GO" id="GO:0015648">
    <property type="term" value="F:lipid-linked peptidoglycan transporter activity"/>
    <property type="evidence" value="ECO:0007669"/>
    <property type="project" value="TreeGrafter"/>
</dbReference>
<evidence type="ECO:0000256" key="2">
    <source>
        <dbReference type="ARBA" id="ARBA00022692"/>
    </source>
</evidence>
<feature type="transmembrane region" description="Helical" evidence="6">
    <location>
        <begin position="12"/>
        <end position="33"/>
    </location>
</feature>
<feature type="transmembrane region" description="Helical" evidence="6">
    <location>
        <begin position="258"/>
        <end position="277"/>
    </location>
</feature>